<dbReference type="AlphaFoldDB" id="A0A1A7BEA2"/>
<dbReference type="Proteomes" id="UP000092484">
    <property type="component" value="Unassembled WGS sequence"/>
</dbReference>
<reference evidence="2 3" key="1">
    <citation type="submission" date="2016-06" db="EMBL/GenBank/DDBJ databases">
        <title>Genome sequence of Porphyrobacter dokdonensis DSW-74.</title>
        <authorList>
            <person name="Kim J.F."/>
            <person name="Song J.Y."/>
        </authorList>
    </citation>
    <scope>NUCLEOTIDE SEQUENCE [LARGE SCALE GENOMIC DNA]</scope>
    <source>
        <strain evidence="2 3">DSW-74</strain>
    </source>
</reference>
<name>A0A1A7BEA2_9SPHN</name>
<evidence type="ECO:0000313" key="2">
    <source>
        <dbReference type="EMBL" id="OBV10086.1"/>
    </source>
</evidence>
<dbReference type="EMBL" id="LZYB01000008">
    <property type="protein sequence ID" value="OBV10086.1"/>
    <property type="molecule type" value="Genomic_DNA"/>
</dbReference>
<evidence type="ECO:0000313" key="3">
    <source>
        <dbReference type="Proteomes" id="UP000092484"/>
    </source>
</evidence>
<feature type="compositionally biased region" description="Basic and acidic residues" evidence="1">
    <location>
        <begin position="24"/>
        <end position="35"/>
    </location>
</feature>
<comment type="caution">
    <text evidence="2">The sequence shown here is derived from an EMBL/GenBank/DDBJ whole genome shotgun (WGS) entry which is preliminary data.</text>
</comment>
<feature type="region of interest" description="Disordered" evidence="1">
    <location>
        <begin position="17"/>
        <end position="36"/>
    </location>
</feature>
<dbReference type="STRING" id="1300349.I603_2647"/>
<sequence length="66" mass="7234">MRALELGKDLALAPARQIGARGRAGHEKPGKADRGRHWRALSSWRESFGQVLPKGYACTRPAVKVP</sequence>
<evidence type="ECO:0000256" key="1">
    <source>
        <dbReference type="SAM" id="MobiDB-lite"/>
    </source>
</evidence>
<proteinExistence type="predicted"/>
<accession>A0A1A7BEA2</accession>
<protein>
    <submittedName>
        <fullName evidence="2">Uncharacterized protein</fullName>
    </submittedName>
</protein>
<keyword evidence="3" id="KW-1185">Reference proteome</keyword>
<gene>
    <name evidence="2" type="ORF">I603_2647</name>
</gene>
<organism evidence="2 3">
    <name type="scientific">Erythrobacter dokdonensis DSW-74</name>
    <dbReference type="NCBI Taxonomy" id="1300349"/>
    <lineage>
        <taxon>Bacteria</taxon>
        <taxon>Pseudomonadati</taxon>
        <taxon>Pseudomonadota</taxon>
        <taxon>Alphaproteobacteria</taxon>
        <taxon>Sphingomonadales</taxon>
        <taxon>Erythrobacteraceae</taxon>
        <taxon>Erythrobacter/Porphyrobacter group</taxon>
        <taxon>Erythrobacter</taxon>
    </lineage>
</organism>